<organism evidence="1 2">
    <name type="scientific">Allacma fusca</name>
    <dbReference type="NCBI Taxonomy" id="39272"/>
    <lineage>
        <taxon>Eukaryota</taxon>
        <taxon>Metazoa</taxon>
        <taxon>Ecdysozoa</taxon>
        <taxon>Arthropoda</taxon>
        <taxon>Hexapoda</taxon>
        <taxon>Collembola</taxon>
        <taxon>Symphypleona</taxon>
        <taxon>Sminthuridae</taxon>
        <taxon>Allacma</taxon>
    </lineage>
</organism>
<proteinExistence type="predicted"/>
<keyword evidence="2" id="KW-1185">Reference proteome</keyword>
<evidence type="ECO:0000313" key="2">
    <source>
        <dbReference type="Proteomes" id="UP000708208"/>
    </source>
</evidence>
<name>A0A8J2J5L2_9HEXA</name>
<gene>
    <name evidence="1" type="ORF">AFUS01_LOCUS2395</name>
</gene>
<sequence length="67" mass="7527">MKRRWSHGYYEIEPLNWSSPNSLKLCVGGSLNFDRLGPRISSITGFAELGMEALSAMYRIVMGSESK</sequence>
<dbReference type="Proteomes" id="UP000708208">
    <property type="component" value="Unassembled WGS sequence"/>
</dbReference>
<reference evidence="1" key="1">
    <citation type="submission" date="2021-06" db="EMBL/GenBank/DDBJ databases">
        <authorList>
            <person name="Hodson N. C."/>
            <person name="Mongue J. A."/>
            <person name="Jaron S. K."/>
        </authorList>
    </citation>
    <scope>NUCLEOTIDE SEQUENCE</scope>
</reference>
<comment type="caution">
    <text evidence="1">The sequence shown here is derived from an EMBL/GenBank/DDBJ whole genome shotgun (WGS) entry which is preliminary data.</text>
</comment>
<dbReference type="AlphaFoldDB" id="A0A8J2J5L2"/>
<protein>
    <submittedName>
        <fullName evidence="1">Uncharacterized protein</fullName>
    </submittedName>
</protein>
<evidence type="ECO:0000313" key="1">
    <source>
        <dbReference type="EMBL" id="CAG7676021.1"/>
    </source>
</evidence>
<dbReference type="EMBL" id="CAJVCH010013667">
    <property type="protein sequence ID" value="CAG7676021.1"/>
    <property type="molecule type" value="Genomic_DNA"/>
</dbReference>
<accession>A0A8J2J5L2</accession>